<comment type="similarity">
    <text evidence="13 14">Belongs to the NAD-dependent DNA ligase family. LigA subfamily.</text>
</comment>
<dbReference type="CDD" id="cd09897">
    <property type="entry name" value="H3TH_FEN1-XPG-like"/>
    <property type="match status" value="1"/>
</dbReference>
<dbReference type="NCBIfam" id="TIGR00575">
    <property type="entry name" value="dnlj"/>
    <property type="match status" value="1"/>
</dbReference>
<feature type="binding site" evidence="14">
    <location>
        <position position="117"/>
    </location>
    <ligand>
        <name>NAD(+)</name>
        <dbReference type="ChEBI" id="CHEBI:57540"/>
    </ligand>
</feature>
<feature type="binding site" evidence="14">
    <location>
        <position position="413"/>
    </location>
    <ligand>
        <name>Zn(2+)</name>
        <dbReference type="ChEBI" id="CHEBI:29105"/>
    </ligand>
</feature>
<feature type="domain" description="BRCT" evidence="15">
    <location>
        <begin position="592"/>
        <end position="669"/>
    </location>
</feature>
<dbReference type="InterPro" id="IPR004150">
    <property type="entry name" value="NAD_DNA_ligase_OB"/>
</dbReference>
<feature type="binding site" evidence="14">
    <location>
        <position position="436"/>
    </location>
    <ligand>
        <name>Zn(2+)</name>
        <dbReference type="ChEBI" id="CHEBI:29105"/>
    </ligand>
</feature>
<dbReference type="HAMAP" id="MF_01588">
    <property type="entry name" value="DNA_ligase_A"/>
    <property type="match status" value="1"/>
</dbReference>
<dbReference type="GO" id="GO:0006281">
    <property type="term" value="P:DNA repair"/>
    <property type="evidence" value="ECO:0007669"/>
    <property type="project" value="UniProtKB-KW"/>
</dbReference>
<dbReference type="Pfam" id="PF01653">
    <property type="entry name" value="DNA_ligase_aden"/>
    <property type="match status" value="1"/>
</dbReference>
<keyword evidence="11 14" id="KW-0234">DNA repair</keyword>
<protein>
    <recommendedName>
        <fullName evidence="3 14">DNA ligase</fullName>
        <ecNumber evidence="2 14">6.5.1.2</ecNumber>
    </recommendedName>
    <alternativeName>
        <fullName evidence="14">Polydeoxyribonucleotide synthase [NAD(+)]</fullName>
    </alternativeName>
</protein>
<accession>A0A1G2HMW3</accession>
<dbReference type="PROSITE" id="PS50172">
    <property type="entry name" value="BRCT"/>
    <property type="match status" value="1"/>
</dbReference>
<dbReference type="NCBIfam" id="NF005932">
    <property type="entry name" value="PRK07956.1"/>
    <property type="match status" value="1"/>
</dbReference>
<dbReference type="InterPro" id="IPR013840">
    <property type="entry name" value="DNAligase_N"/>
</dbReference>
<dbReference type="InterPro" id="IPR012340">
    <property type="entry name" value="NA-bd_OB-fold"/>
</dbReference>
<dbReference type="STRING" id="1802202.A2730_00640"/>
<dbReference type="GO" id="GO:0046872">
    <property type="term" value="F:metal ion binding"/>
    <property type="evidence" value="ECO:0007669"/>
    <property type="project" value="UniProtKB-KW"/>
</dbReference>
<dbReference type="Gene3D" id="2.40.50.140">
    <property type="entry name" value="Nucleic acid-binding proteins"/>
    <property type="match status" value="1"/>
</dbReference>
<evidence type="ECO:0000256" key="13">
    <source>
        <dbReference type="ARBA" id="ARBA00060881"/>
    </source>
</evidence>
<evidence type="ECO:0000256" key="11">
    <source>
        <dbReference type="ARBA" id="ARBA00023204"/>
    </source>
</evidence>
<evidence type="ECO:0000256" key="3">
    <source>
        <dbReference type="ARBA" id="ARBA00013308"/>
    </source>
</evidence>
<dbReference type="EC" id="6.5.1.2" evidence="2 14"/>
<organism evidence="16 17">
    <name type="scientific">Candidatus Staskawiczbacteria bacterium RIFCSPHIGHO2_01_FULL_39_25</name>
    <dbReference type="NCBI Taxonomy" id="1802202"/>
    <lineage>
        <taxon>Bacteria</taxon>
        <taxon>Candidatus Staskawicziibacteriota</taxon>
    </lineage>
</organism>
<keyword evidence="7 14" id="KW-0227">DNA damage</keyword>
<dbReference type="CDD" id="cd17748">
    <property type="entry name" value="BRCT_DNA_ligase_like"/>
    <property type="match status" value="1"/>
</dbReference>
<dbReference type="InterPro" id="IPR041663">
    <property type="entry name" value="DisA/LigA_HHH"/>
</dbReference>
<evidence type="ECO:0000313" key="17">
    <source>
        <dbReference type="Proteomes" id="UP000176855"/>
    </source>
</evidence>
<keyword evidence="9 14" id="KW-0460">Magnesium</keyword>
<evidence type="ECO:0000256" key="5">
    <source>
        <dbReference type="ARBA" id="ARBA00022705"/>
    </source>
</evidence>
<dbReference type="Gene3D" id="3.30.470.30">
    <property type="entry name" value="DNA ligase/mRNA capping enzyme"/>
    <property type="match status" value="1"/>
</dbReference>
<comment type="cofactor">
    <cofactor evidence="14">
        <name>Mg(2+)</name>
        <dbReference type="ChEBI" id="CHEBI:18420"/>
    </cofactor>
    <cofactor evidence="14">
        <name>Mn(2+)</name>
        <dbReference type="ChEBI" id="CHEBI:29035"/>
    </cofactor>
</comment>
<dbReference type="GO" id="GO:0005829">
    <property type="term" value="C:cytosol"/>
    <property type="evidence" value="ECO:0007669"/>
    <property type="project" value="TreeGrafter"/>
</dbReference>
<dbReference type="InterPro" id="IPR033136">
    <property type="entry name" value="DNA_ligase_CS"/>
</dbReference>
<keyword evidence="8 14" id="KW-0862">Zinc</keyword>
<dbReference type="Pfam" id="PF03120">
    <property type="entry name" value="OB_DNA_ligase"/>
    <property type="match status" value="1"/>
</dbReference>
<feature type="binding site" evidence="14">
    <location>
        <position position="140"/>
    </location>
    <ligand>
        <name>NAD(+)</name>
        <dbReference type="ChEBI" id="CHEBI:57540"/>
    </ligand>
</feature>
<dbReference type="FunFam" id="1.10.150.20:FF:000007">
    <property type="entry name" value="DNA ligase"/>
    <property type="match status" value="1"/>
</dbReference>
<comment type="catalytic activity">
    <reaction evidence="12 14">
        <text>NAD(+) + (deoxyribonucleotide)n-3'-hydroxyl + 5'-phospho-(deoxyribonucleotide)m = (deoxyribonucleotide)n+m + AMP + beta-nicotinamide D-nucleotide.</text>
        <dbReference type="EC" id="6.5.1.2"/>
    </reaction>
</comment>
<name>A0A1G2HMW3_9BACT</name>
<keyword evidence="10 14" id="KW-0520">NAD</keyword>
<dbReference type="FunFam" id="1.10.150.20:FF:000006">
    <property type="entry name" value="DNA ligase"/>
    <property type="match status" value="1"/>
</dbReference>
<dbReference type="EMBL" id="MHOO01000011">
    <property type="protein sequence ID" value="OGZ63783.1"/>
    <property type="molecule type" value="Genomic_DNA"/>
</dbReference>
<evidence type="ECO:0000256" key="8">
    <source>
        <dbReference type="ARBA" id="ARBA00022833"/>
    </source>
</evidence>
<comment type="function">
    <text evidence="1 14">DNA ligase that catalyzes the formation of phosphodiester linkages between 5'-phosphoryl and 3'-hydroxyl groups in double-stranded DNA using NAD as a coenzyme and as the energy source for the reaction. It is essential for DNA replication and repair of damaged DNA.</text>
</comment>
<dbReference type="InterPro" id="IPR004149">
    <property type="entry name" value="Znf_DNAligase_C4"/>
</dbReference>
<evidence type="ECO:0000256" key="9">
    <source>
        <dbReference type="ARBA" id="ARBA00022842"/>
    </source>
</evidence>
<dbReference type="SUPFAM" id="SSF56091">
    <property type="entry name" value="DNA ligase/mRNA capping enzyme, catalytic domain"/>
    <property type="match status" value="1"/>
</dbReference>
<dbReference type="PIRSF" id="PIRSF001604">
    <property type="entry name" value="LigA"/>
    <property type="match status" value="1"/>
</dbReference>
<dbReference type="InterPro" id="IPR001357">
    <property type="entry name" value="BRCT_dom"/>
</dbReference>
<dbReference type="Gene3D" id="3.40.50.10190">
    <property type="entry name" value="BRCT domain"/>
    <property type="match status" value="1"/>
</dbReference>
<comment type="caution">
    <text evidence="14">Lacks conserved residue(s) required for the propagation of feature annotation.</text>
</comment>
<dbReference type="SUPFAM" id="SSF47781">
    <property type="entry name" value="RuvA domain 2-like"/>
    <property type="match status" value="1"/>
</dbReference>
<dbReference type="Pfam" id="PF12826">
    <property type="entry name" value="HHH_2"/>
    <property type="match status" value="1"/>
</dbReference>
<dbReference type="InterPro" id="IPR001679">
    <property type="entry name" value="DNA_ligase"/>
</dbReference>
<dbReference type="Gene3D" id="1.10.287.610">
    <property type="entry name" value="Helix hairpin bin"/>
    <property type="match status" value="1"/>
</dbReference>
<evidence type="ECO:0000256" key="10">
    <source>
        <dbReference type="ARBA" id="ARBA00023027"/>
    </source>
</evidence>
<comment type="caution">
    <text evidence="16">The sequence shown here is derived from an EMBL/GenBank/DDBJ whole genome shotgun (WGS) entry which is preliminary data.</text>
</comment>
<proteinExistence type="inferred from homology"/>
<dbReference type="AlphaFoldDB" id="A0A1G2HMW3"/>
<reference evidence="16 17" key="1">
    <citation type="journal article" date="2016" name="Nat. Commun.">
        <title>Thousands of microbial genomes shed light on interconnected biogeochemical processes in an aquifer system.</title>
        <authorList>
            <person name="Anantharaman K."/>
            <person name="Brown C.T."/>
            <person name="Hug L.A."/>
            <person name="Sharon I."/>
            <person name="Castelle C.J."/>
            <person name="Probst A.J."/>
            <person name="Thomas B.C."/>
            <person name="Singh A."/>
            <person name="Wilkins M.J."/>
            <person name="Karaoz U."/>
            <person name="Brodie E.L."/>
            <person name="Williams K.H."/>
            <person name="Hubbard S.S."/>
            <person name="Banfield J.F."/>
        </authorList>
    </citation>
    <scope>NUCLEOTIDE SEQUENCE [LARGE SCALE GENOMIC DNA]</scope>
</reference>
<dbReference type="GO" id="GO:0006260">
    <property type="term" value="P:DNA replication"/>
    <property type="evidence" value="ECO:0007669"/>
    <property type="project" value="UniProtKB-KW"/>
</dbReference>
<evidence type="ECO:0000256" key="4">
    <source>
        <dbReference type="ARBA" id="ARBA00022598"/>
    </source>
</evidence>
<dbReference type="InterPro" id="IPR010994">
    <property type="entry name" value="RuvA_2-like"/>
</dbReference>
<evidence type="ECO:0000256" key="2">
    <source>
        <dbReference type="ARBA" id="ARBA00012722"/>
    </source>
</evidence>
<dbReference type="SUPFAM" id="SSF50249">
    <property type="entry name" value="Nucleic acid-binding proteins"/>
    <property type="match status" value="1"/>
</dbReference>
<dbReference type="SMART" id="SM00292">
    <property type="entry name" value="BRCT"/>
    <property type="match status" value="1"/>
</dbReference>
<feature type="binding site" evidence="14">
    <location>
        <begin position="83"/>
        <end position="84"/>
    </location>
    <ligand>
        <name>NAD(+)</name>
        <dbReference type="ChEBI" id="CHEBI:57540"/>
    </ligand>
</feature>
<feature type="binding site" evidence="14">
    <location>
        <position position="319"/>
    </location>
    <ligand>
        <name>NAD(+)</name>
        <dbReference type="ChEBI" id="CHEBI:57540"/>
    </ligand>
</feature>
<keyword evidence="14" id="KW-0464">Manganese</keyword>
<dbReference type="Pfam" id="PF03119">
    <property type="entry name" value="DNA_ligase_ZBD"/>
    <property type="match status" value="1"/>
</dbReference>
<evidence type="ECO:0000256" key="14">
    <source>
        <dbReference type="HAMAP-Rule" id="MF_01588"/>
    </source>
</evidence>
<dbReference type="CDD" id="cd00114">
    <property type="entry name" value="LIGANc"/>
    <property type="match status" value="1"/>
</dbReference>
<evidence type="ECO:0000256" key="7">
    <source>
        <dbReference type="ARBA" id="ARBA00022763"/>
    </source>
</evidence>
<dbReference type="FunFam" id="3.30.470.30:FF:000001">
    <property type="entry name" value="DNA ligase"/>
    <property type="match status" value="1"/>
</dbReference>
<gene>
    <name evidence="14" type="primary">ligA</name>
    <name evidence="16" type="ORF">A2730_00640</name>
</gene>
<dbReference type="InterPro" id="IPR013839">
    <property type="entry name" value="DNAligase_adenylation"/>
</dbReference>
<evidence type="ECO:0000313" key="16">
    <source>
        <dbReference type="EMBL" id="OGZ63783.1"/>
    </source>
</evidence>
<dbReference type="SMART" id="SM00532">
    <property type="entry name" value="LIGANc"/>
    <property type="match status" value="1"/>
</dbReference>
<dbReference type="FunFam" id="2.40.50.140:FF:000012">
    <property type="entry name" value="DNA ligase"/>
    <property type="match status" value="1"/>
</dbReference>
<dbReference type="PANTHER" id="PTHR23389:SF9">
    <property type="entry name" value="DNA LIGASE"/>
    <property type="match status" value="1"/>
</dbReference>
<evidence type="ECO:0000256" key="6">
    <source>
        <dbReference type="ARBA" id="ARBA00022723"/>
    </source>
</evidence>
<dbReference type="SUPFAM" id="SSF52113">
    <property type="entry name" value="BRCT domain"/>
    <property type="match status" value="1"/>
</dbReference>
<dbReference type="Gene3D" id="1.10.150.20">
    <property type="entry name" value="5' to 3' exonuclease, C-terminal subdomain"/>
    <property type="match status" value="2"/>
</dbReference>
<sequence>MNKSEAKNRIEKLIKVINYHRYLYHVQDRQEISDAALDSLKKELFDLEQQYPDLVASDSPTQRVGGEPLKDFKKVRHAKRMLSLNDVFSKEDFYRWHERISKLLTEQERSQLDFYCELKIDGLAIELEYNNSMLVQGSTRGDGSIGEDITQNLKTVESIPLKFEIRNYKFEIPRTLVVRGEVFISKKGFEEINKIQIKKGLPPYANPRNIAAGSVRQLDPKITASRHLDSFAYDIVTDMGIKTHQQAHTMLKELGFKTNEKNQYCKSIEEVFHFYEQVGKIREKLNYEIDGIVVIINNNTIYEKLGVVGKAPRGAVAFKFAQSQATTKIVDIKVQIGRTGALTPVAVLQPVQVSGITISRATLHNEDEIKRLGLKIGDTVIVGRAGDVIPNVVKVLPELRNGEEKEFVMPKICPSCNTKLEKSDTEALWRCSNKNCFARKRRAFYHFVSRAAFNIEGLGPKIIDRLLDEGLVQDPSDLFELKEGDMVQLERFAEKSAGNLVQSIAQKREILLPRFIYALGIRNVGAETAVDLANHFGSIEKLQRAAREDFQHISNIGPIVANSIHEWFGDKHSVKFLEKLKKHVIIKNPERKTTSKLSGKIFVLTGGLESMERELAKERIRALGGEISESVSKTTDFVVAGKEAGSKLDKAKKLGVRVIGEEEFLKLIA</sequence>
<keyword evidence="4 14" id="KW-0436">Ligase</keyword>
<evidence type="ECO:0000256" key="1">
    <source>
        <dbReference type="ARBA" id="ARBA00004067"/>
    </source>
</evidence>
<evidence type="ECO:0000259" key="15">
    <source>
        <dbReference type="PROSITE" id="PS50172"/>
    </source>
</evidence>
<dbReference type="GO" id="GO:0003911">
    <property type="term" value="F:DNA ligase (NAD+) activity"/>
    <property type="evidence" value="ECO:0007669"/>
    <property type="project" value="UniProtKB-UniRule"/>
</dbReference>
<dbReference type="InterPro" id="IPR036420">
    <property type="entry name" value="BRCT_dom_sf"/>
</dbReference>
<keyword evidence="6 14" id="KW-0479">Metal-binding</keyword>
<feature type="binding site" evidence="14">
    <location>
        <position position="181"/>
    </location>
    <ligand>
        <name>NAD(+)</name>
        <dbReference type="ChEBI" id="CHEBI:57540"/>
    </ligand>
</feature>
<dbReference type="PANTHER" id="PTHR23389">
    <property type="entry name" value="CHROMOSOME TRANSMISSION FIDELITY FACTOR 18"/>
    <property type="match status" value="1"/>
</dbReference>
<dbReference type="Pfam" id="PF00533">
    <property type="entry name" value="BRCT"/>
    <property type="match status" value="1"/>
</dbReference>
<evidence type="ECO:0000256" key="12">
    <source>
        <dbReference type="ARBA" id="ARBA00034005"/>
    </source>
</evidence>
<dbReference type="PROSITE" id="PS01056">
    <property type="entry name" value="DNA_LIGASE_N2"/>
    <property type="match status" value="1"/>
</dbReference>
<feature type="active site" description="N6-AMP-lysine intermediate" evidence="14">
    <location>
        <position position="119"/>
    </location>
</feature>
<dbReference type="Proteomes" id="UP000176855">
    <property type="component" value="Unassembled WGS sequence"/>
</dbReference>
<feature type="binding site" evidence="14">
    <location>
        <position position="416"/>
    </location>
    <ligand>
        <name>Zn(2+)</name>
        <dbReference type="ChEBI" id="CHEBI:29105"/>
    </ligand>
</feature>
<dbReference type="Gene3D" id="6.20.10.30">
    <property type="match status" value="1"/>
</dbReference>
<keyword evidence="5 14" id="KW-0235">DNA replication</keyword>